<evidence type="ECO:0000313" key="1">
    <source>
        <dbReference type="EMBL" id="CAF0920507.1"/>
    </source>
</evidence>
<comment type="caution">
    <text evidence="1">The sequence shown here is derived from an EMBL/GenBank/DDBJ whole genome shotgun (WGS) entry which is preliminary data.</text>
</comment>
<dbReference type="SUPFAM" id="SSF55486">
    <property type="entry name" value="Metalloproteases ('zincins'), catalytic domain"/>
    <property type="match status" value="1"/>
</dbReference>
<dbReference type="AlphaFoldDB" id="A0A814AWA2"/>
<feature type="non-terminal residue" evidence="1">
    <location>
        <position position="1"/>
    </location>
</feature>
<name>A0A814AWA2_9BILA</name>
<keyword evidence="2" id="KW-1185">Reference proteome</keyword>
<dbReference type="GO" id="GO:0008237">
    <property type="term" value="F:metallopeptidase activity"/>
    <property type="evidence" value="ECO:0007669"/>
    <property type="project" value="InterPro"/>
</dbReference>
<dbReference type="Gene3D" id="3.40.390.10">
    <property type="entry name" value="Collagenase (Catalytic Domain)"/>
    <property type="match status" value="1"/>
</dbReference>
<accession>A0A814AWA2</accession>
<evidence type="ECO:0000313" key="2">
    <source>
        <dbReference type="Proteomes" id="UP000663879"/>
    </source>
</evidence>
<dbReference type="EMBL" id="CAJNOC010002230">
    <property type="protein sequence ID" value="CAF0920507.1"/>
    <property type="molecule type" value="Genomic_DNA"/>
</dbReference>
<organism evidence="1 2">
    <name type="scientific">Brachionus calyciflorus</name>
    <dbReference type="NCBI Taxonomy" id="104777"/>
    <lineage>
        <taxon>Eukaryota</taxon>
        <taxon>Metazoa</taxon>
        <taxon>Spiralia</taxon>
        <taxon>Gnathifera</taxon>
        <taxon>Rotifera</taxon>
        <taxon>Eurotatoria</taxon>
        <taxon>Monogononta</taxon>
        <taxon>Pseudotrocha</taxon>
        <taxon>Ploima</taxon>
        <taxon>Brachionidae</taxon>
        <taxon>Brachionus</taxon>
    </lineage>
</organism>
<dbReference type="OrthoDB" id="6156720at2759"/>
<protein>
    <submittedName>
        <fullName evidence="1">Uncharacterized protein</fullName>
    </submittedName>
</protein>
<proteinExistence type="predicted"/>
<sequence length="280" mass="31855">IKHYNEKNGWGTASLVNDGSDQLKIIGRIFIENTTSHFVILPFHHSSNNKHSRSNSISHVIFKKNLESSLFHHDYIGKPIKIDKPFIRQRAVNGQPVSLIVEATAVVDISIQNSYKRYLKTNDDNIVRDAIRTYYSYVFAGVNEKYQRTLENDPDLKIAIKLTNILILSNPSDLEWADSKVNALPGLTRNDDGKEIINGTSSLDRLAQYMNNQKFSFEFDVAVVVFDKDVKDSANDDYAGLAYTSGVCQNTKYSINEDDLSFGSIYVRFKKKEKKCLKMI</sequence>
<dbReference type="Proteomes" id="UP000663879">
    <property type="component" value="Unassembled WGS sequence"/>
</dbReference>
<dbReference type="InterPro" id="IPR024079">
    <property type="entry name" value="MetalloPept_cat_dom_sf"/>
</dbReference>
<gene>
    <name evidence="1" type="ORF">OXX778_LOCUS12362</name>
</gene>
<reference evidence="1" key="1">
    <citation type="submission" date="2021-02" db="EMBL/GenBank/DDBJ databases">
        <authorList>
            <person name="Nowell W R."/>
        </authorList>
    </citation>
    <scope>NUCLEOTIDE SEQUENCE</scope>
    <source>
        <strain evidence="1">Ploen Becks lab</strain>
    </source>
</reference>